<evidence type="ECO:0000256" key="4">
    <source>
        <dbReference type="ARBA" id="ARBA00023004"/>
    </source>
</evidence>
<dbReference type="GO" id="GO:0050992">
    <property type="term" value="P:dimethylallyl diphosphate biosynthetic process"/>
    <property type="evidence" value="ECO:0007669"/>
    <property type="project" value="InterPro"/>
</dbReference>
<dbReference type="Gene3D" id="3.40.1010.20">
    <property type="entry name" value="4-hydroxy-3-methylbut-2-enyl diphosphate reductase, catalytic domain"/>
    <property type="match status" value="2"/>
</dbReference>
<dbReference type="EMBL" id="VSSQ01001405">
    <property type="protein sequence ID" value="MPM08054.1"/>
    <property type="molecule type" value="Genomic_DNA"/>
</dbReference>
<dbReference type="GO" id="GO:0051745">
    <property type="term" value="F:4-hydroxy-3-methylbut-2-enyl diphosphate reductase activity"/>
    <property type="evidence" value="ECO:0007669"/>
    <property type="project" value="UniProtKB-EC"/>
</dbReference>
<keyword evidence="7" id="KW-0560">Oxidoreductase</keyword>
<name>A0A644X1L0_9ZZZZ</name>
<evidence type="ECO:0000256" key="2">
    <source>
        <dbReference type="ARBA" id="ARBA00022485"/>
    </source>
</evidence>
<sequence length="321" mass="35854">MSKRRFRRPSRLKTQLIFKALPWGYLTVAFLSYWGTMKIVLSKTMGYCNGVSRALDLAEQAIGEAKERQLPVYSLGKLIHNRQVCEHFANEGLEEIAHPDGHDTGVVILRAHGIPDRLRNEFIEAGFTLVDATCPVVKRNLRLIARYSKTHSILVVGHKGHPESVAMQGVMVEGRVCPTTLICDDMHVPCIPKESKYAVFVQTTFDQRLWTEIRSALVKQTQTGSEILFVNEICPNSVNRREAVIELAEQCDAVVVIGGKESANTRALYTLVRELGKMAWHIENATEVTPHMREYATLGVTAGASTPSSLIDEVVQSLQQE</sequence>
<dbReference type="Pfam" id="PF02401">
    <property type="entry name" value="LYTB"/>
    <property type="match status" value="1"/>
</dbReference>
<dbReference type="PANTHER" id="PTHR30426">
    <property type="entry name" value="4-HYDROXY-3-METHYLBUT-2-ENYL DIPHOSPHATE REDUCTASE"/>
    <property type="match status" value="1"/>
</dbReference>
<dbReference type="CDD" id="cd13944">
    <property type="entry name" value="lytB_ispH"/>
    <property type="match status" value="1"/>
</dbReference>
<keyword evidence="2" id="KW-0004">4Fe-4S</keyword>
<evidence type="ECO:0000256" key="1">
    <source>
        <dbReference type="ARBA" id="ARBA00001966"/>
    </source>
</evidence>
<comment type="caution">
    <text evidence="7">The sequence shown here is derived from an EMBL/GenBank/DDBJ whole genome shotgun (WGS) entry which is preliminary data.</text>
</comment>
<dbReference type="Gene3D" id="3.40.50.11270">
    <property type="match status" value="1"/>
</dbReference>
<reference evidence="7" key="1">
    <citation type="submission" date="2019-08" db="EMBL/GenBank/DDBJ databases">
        <authorList>
            <person name="Kucharzyk K."/>
            <person name="Murdoch R.W."/>
            <person name="Higgins S."/>
            <person name="Loffler F."/>
        </authorList>
    </citation>
    <scope>NUCLEOTIDE SEQUENCE</scope>
</reference>
<evidence type="ECO:0000256" key="3">
    <source>
        <dbReference type="ARBA" id="ARBA00022723"/>
    </source>
</evidence>
<dbReference type="PANTHER" id="PTHR30426:SF0">
    <property type="entry name" value="4-HYDROXY-3-METHYLBUT-2-ENYL DIPHOSPHATE REDUCTASE"/>
    <property type="match status" value="1"/>
</dbReference>
<dbReference type="GO" id="GO:0046872">
    <property type="term" value="F:metal ion binding"/>
    <property type="evidence" value="ECO:0007669"/>
    <property type="project" value="UniProtKB-KW"/>
</dbReference>
<proteinExistence type="inferred from homology"/>
<dbReference type="GO" id="GO:0019288">
    <property type="term" value="P:isopentenyl diphosphate biosynthetic process, methylerythritol 4-phosphate pathway"/>
    <property type="evidence" value="ECO:0007669"/>
    <property type="project" value="InterPro"/>
</dbReference>
<dbReference type="AlphaFoldDB" id="A0A644X1L0"/>
<keyword evidence="6" id="KW-1133">Transmembrane helix</keyword>
<keyword evidence="5" id="KW-0411">Iron-sulfur</keyword>
<dbReference type="NCBIfam" id="TIGR00216">
    <property type="entry name" value="ispH_lytB"/>
    <property type="match status" value="1"/>
</dbReference>
<keyword evidence="3" id="KW-0479">Metal-binding</keyword>
<dbReference type="GO" id="GO:0051539">
    <property type="term" value="F:4 iron, 4 sulfur cluster binding"/>
    <property type="evidence" value="ECO:0007669"/>
    <property type="project" value="UniProtKB-KW"/>
</dbReference>
<feature type="transmembrane region" description="Helical" evidence="6">
    <location>
        <begin position="16"/>
        <end position="35"/>
    </location>
</feature>
<organism evidence="7">
    <name type="scientific">bioreactor metagenome</name>
    <dbReference type="NCBI Taxonomy" id="1076179"/>
    <lineage>
        <taxon>unclassified sequences</taxon>
        <taxon>metagenomes</taxon>
        <taxon>ecological metagenomes</taxon>
    </lineage>
</organism>
<dbReference type="InterPro" id="IPR003451">
    <property type="entry name" value="LytB/IspH"/>
</dbReference>
<comment type="cofactor">
    <cofactor evidence="1">
        <name>[4Fe-4S] cluster</name>
        <dbReference type="ChEBI" id="CHEBI:49883"/>
    </cofactor>
</comment>
<gene>
    <name evidence="7" type="primary">ispH_17</name>
    <name evidence="7" type="ORF">SDC9_54366</name>
</gene>
<dbReference type="HAMAP" id="MF_00191">
    <property type="entry name" value="IspH"/>
    <property type="match status" value="1"/>
</dbReference>
<accession>A0A644X1L0</accession>
<protein>
    <submittedName>
        <fullName evidence="7">4-hydroxy-3-methylbut-2-enyl diphosphate reductase</fullName>
        <ecNumber evidence="7">1.17.7.4</ecNumber>
    </submittedName>
</protein>
<evidence type="ECO:0000256" key="5">
    <source>
        <dbReference type="ARBA" id="ARBA00023014"/>
    </source>
</evidence>
<keyword evidence="4" id="KW-0408">Iron</keyword>
<dbReference type="EC" id="1.17.7.4" evidence="7"/>
<evidence type="ECO:0000256" key="6">
    <source>
        <dbReference type="SAM" id="Phobius"/>
    </source>
</evidence>
<keyword evidence="6" id="KW-0812">Transmembrane</keyword>
<evidence type="ECO:0000313" key="7">
    <source>
        <dbReference type="EMBL" id="MPM08054.1"/>
    </source>
</evidence>
<keyword evidence="6" id="KW-0472">Membrane</keyword>